<gene>
    <name evidence="9" type="ORF">AJE_16329</name>
</gene>
<dbReference type="SUPFAM" id="SSF58104">
    <property type="entry name" value="Methyl-accepting chemotaxis protein (MCP) signaling domain"/>
    <property type="match status" value="1"/>
</dbReference>
<feature type="transmembrane region" description="Helical" evidence="7">
    <location>
        <begin position="30"/>
        <end position="48"/>
    </location>
</feature>
<dbReference type="GO" id="GO:0006935">
    <property type="term" value="P:chemotaxis"/>
    <property type="evidence" value="ECO:0007669"/>
    <property type="project" value="UniProtKB-ARBA"/>
</dbReference>
<dbReference type="EMBL" id="AHTH01000051">
    <property type="protein sequence ID" value="EHR39586.1"/>
    <property type="molecule type" value="Genomic_DNA"/>
</dbReference>
<dbReference type="Pfam" id="PF00015">
    <property type="entry name" value="MCPsignal"/>
    <property type="match status" value="1"/>
</dbReference>
<feature type="transmembrane region" description="Helical" evidence="7">
    <location>
        <begin position="6"/>
        <end position="25"/>
    </location>
</feature>
<reference evidence="9 10" key="1">
    <citation type="journal article" date="2012" name="J. Bacteriol.">
        <title>Genome Sequence of Extracellular-Protease-Producing Alishewanella jeotgali Isolated from Traditional Korean Fermented Seafood.</title>
        <authorList>
            <person name="Jung J."/>
            <person name="Chun J."/>
            <person name="Park W."/>
        </authorList>
    </citation>
    <scope>NUCLEOTIDE SEQUENCE [LARGE SCALE GENOMIC DNA]</scope>
    <source>
        <strain evidence="9 10">KCTC 22429</strain>
    </source>
</reference>
<name>H3ZIQ3_9ALTE</name>
<dbReference type="InterPro" id="IPR004089">
    <property type="entry name" value="MCPsignal_dom"/>
</dbReference>
<accession>H3ZIQ3</accession>
<evidence type="ECO:0000256" key="4">
    <source>
        <dbReference type="ARBA" id="ARBA00023136"/>
    </source>
</evidence>
<keyword evidence="5 6" id="KW-0807">Transducer</keyword>
<dbReference type="SMART" id="SM00283">
    <property type="entry name" value="MA"/>
    <property type="match status" value="1"/>
</dbReference>
<keyword evidence="4 7" id="KW-0472">Membrane</keyword>
<dbReference type="eggNOG" id="COG0840">
    <property type="taxonomic scope" value="Bacteria"/>
</dbReference>
<evidence type="ECO:0000256" key="5">
    <source>
        <dbReference type="ARBA" id="ARBA00023224"/>
    </source>
</evidence>
<evidence type="ECO:0000256" key="3">
    <source>
        <dbReference type="ARBA" id="ARBA00022989"/>
    </source>
</evidence>
<dbReference type="PANTHER" id="PTHR32089:SF119">
    <property type="entry name" value="METHYL-ACCEPTING CHEMOTAXIS PROTEIN CTPL"/>
    <property type="match status" value="1"/>
</dbReference>
<feature type="domain" description="Methyl-accepting transducer" evidence="8">
    <location>
        <begin position="75"/>
        <end position="311"/>
    </location>
</feature>
<evidence type="ECO:0000256" key="6">
    <source>
        <dbReference type="PROSITE-ProRule" id="PRU00284"/>
    </source>
</evidence>
<comment type="caution">
    <text evidence="9">The sequence shown here is derived from an EMBL/GenBank/DDBJ whole genome shotgun (WGS) entry which is preliminary data.</text>
</comment>
<dbReference type="GO" id="GO:0016020">
    <property type="term" value="C:membrane"/>
    <property type="evidence" value="ECO:0007669"/>
    <property type="project" value="UniProtKB-SubCell"/>
</dbReference>
<organism evidence="9 10">
    <name type="scientific">Alishewanella jeotgali KCTC 22429</name>
    <dbReference type="NCBI Taxonomy" id="1129374"/>
    <lineage>
        <taxon>Bacteria</taxon>
        <taxon>Pseudomonadati</taxon>
        <taxon>Pseudomonadota</taxon>
        <taxon>Gammaproteobacteria</taxon>
        <taxon>Alteromonadales</taxon>
        <taxon>Alteromonadaceae</taxon>
        <taxon>Alishewanella</taxon>
    </lineage>
</organism>
<dbReference type="PROSITE" id="PS50111">
    <property type="entry name" value="CHEMOTAXIS_TRANSDUC_2"/>
    <property type="match status" value="1"/>
</dbReference>
<dbReference type="STRING" id="1129374.AJE_16329"/>
<comment type="subcellular location">
    <subcellularLocation>
        <location evidence="1">Membrane</location>
        <topology evidence="1">Multi-pass membrane protein</topology>
    </subcellularLocation>
</comment>
<evidence type="ECO:0000256" key="1">
    <source>
        <dbReference type="ARBA" id="ARBA00004141"/>
    </source>
</evidence>
<evidence type="ECO:0000259" key="8">
    <source>
        <dbReference type="PROSITE" id="PS50111"/>
    </source>
</evidence>
<dbReference type="AlphaFoldDB" id="H3ZIQ3"/>
<evidence type="ECO:0000256" key="2">
    <source>
        <dbReference type="ARBA" id="ARBA00022692"/>
    </source>
</evidence>
<keyword evidence="2 7" id="KW-0812">Transmembrane</keyword>
<keyword evidence="10" id="KW-1185">Reference proteome</keyword>
<keyword evidence="3 7" id="KW-1133">Transmembrane helix</keyword>
<dbReference type="RefSeq" id="WP_008951784.1">
    <property type="nucleotide sequence ID" value="NZ_AHTH01000051.1"/>
</dbReference>
<dbReference type="GO" id="GO:0007165">
    <property type="term" value="P:signal transduction"/>
    <property type="evidence" value="ECO:0007669"/>
    <property type="project" value="UniProtKB-KW"/>
</dbReference>
<proteinExistence type="predicted"/>
<evidence type="ECO:0000313" key="10">
    <source>
        <dbReference type="Proteomes" id="UP000012046"/>
    </source>
</evidence>
<sequence>MSTPLIRHTVFLVLLTTLLSLLLWLTKPMLAVFITVLLSAAYLFLLPAQKTAASDPAQAQTQQTSDRMVRNITEATSKMAIGAAEVSFYIDALIKDIKHSSDDSQQLANASQSVAAGSSDLNHNLQTINQTINQTASASEQADKNLQNGVVRIEALAQAVANAAAELQSLRSSADKIQHITEVINNVAAQTNLLALNAAIEAARAGEQGRGFAVVADEVRALAGKTAGATKDIANMLQEIRNQSSHTAELMQQLEHSSHQAQDELQQVAIGVNHISQEVKQASGALREIEQLSDTLQSNSSQISGAIDNISSALVQIEQKGTRIAGQAVEVSIETETIYRELSTQASNSFYQPIFEEAKQAASAIATTLSQLIKEGKVSEAELFAEKYQPIANTNPQKFSTAYDKLTDQLFPAIQEPILSRHQNVLYAGAVDRKGYFPTHNKKFSQPLTGNYDKDLLQNRTKRIFSDRTGSRCGSNTEPMLLQTYKRDTGEIVHDLSVPIYVNGKHWGGFRIGFKR</sequence>
<evidence type="ECO:0000256" key="7">
    <source>
        <dbReference type="SAM" id="Phobius"/>
    </source>
</evidence>
<dbReference type="Proteomes" id="UP000012046">
    <property type="component" value="Unassembled WGS sequence"/>
</dbReference>
<dbReference type="PANTHER" id="PTHR32089">
    <property type="entry name" value="METHYL-ACCEPTING CHEMOTAXIS PROTEIN MCPB"/>
    <property type="match status" value="1"/>
</dbReference>
<evidence type="ECO:0000313" key="9">
    <source>
        <dbReference type="EMBL" id="EHR39586.1"/>
    </source>
</evidence>
<dbReference type="Gene3D" id="1.10.287.950">
    <property type="entry name" value="Methyl-accepting chemotaxis protein"/>
    <property type="match status" value="1"/>
</dbReference>
<dbReference type="PATRIC" id="fig|1129374.4.peg.3237"/>
<protein>
    <submittedName>
        <fullName evidence="9">Methyl-accepting chemotaxis sensory transducer</fullName>
    </submittedName>
</protein>